<gene>
    <name evidence="1" type="ORF">RDB_LOCUS175412</name>
</gene>
<organism evidence="1 2">
    <name type="scientific">Rhizoctonia solani</name>
    <dbReference type="NCBI Taxonomy" id="456999"/>
    <lineage>
        <taxon>Eukaryota</taxon>
        <taxon>Fungi</taxon>
        <taxon>Dikarya</taxon>
        <taxon>Basidiomycota</taxon>
        <taxon>Agaricomycotina</taxon>
        <taxon>Agaricomycetes</taxon>
        <taxon>Cantharellales</taxon>
        <taxon>Ceratobasidiaceae</taxon>
        <taxon>Rhizoctonia</taxon>
    </lineage>
</organism>
<accession>A0A8H3C2B8</accession>
<evidence type="ECO:0000313" key="1">
    <source>
        <dbReference type="EMBL" id="CAE6470281.1"/>
    </source>
</evidence>
<dbReference type="Proteomes" id="UP000663841">
    <property type="component" value="Unassembled WGS sequence"/>
</dbReference>
<sequence>MPSSTFPPLSASSFQPLASISPPLVSSNRLFDHCKGERDYRERTRITFPGGWNHEDDDIFQWYHSQPHRRFQAIEYCKEKSGVQHEFIRVLLQNDQGDREGSFCRIERVADIEHRIEAIRNQGTTAFDFIQTIDPGLPPDPEHTELSIVDDTNVELLAQITFPRMFDLVDVLAICFGMHKHPQAKNYTLQQFNCYFFSWTIILCLARRAADWNAVVRNHTEALCQDVLRHLGSLHSSRNFTVWSIMFGLHNDQTDTSDLHQSPPRITERILSEITAEAFMNAVQEMLTPLLWYNQHPAKLQESLGKSLDAIARETSGSWLESIFVNSGKSQKIPFTYLGVFQSELSRICSVTWVNRAILEIGRQEIQEHKKYHMQSAKHDPTAPRMKHKLVALGKVALEHVIPAPIKMPAYTALLFVDAYEHEISTHPQVRTQRYFRRPFAFVKTVLNGPKTLCTFFKWYKEETRGTYHYSLAERFQLTSRNATPRPTDIDALHLGIRVLSESINIYSTRHRETSISDLRKMCADTMEYFCRTQFEGRHTMSRLWTLSFRDDLGKVIAQSILSIIEGQSSEAPYFGWVCRTSRSYEFSKLNDGLLGSQTHGIW</sequence>
<dbReference type="AlphaFoldDB" id="A0A8H3C2B8"/>
<name>A0A8H3C2B8_9AGAM</name>
<dbReference type="EMBL" id="CAJMWW010000411">
    <property type="protein sequence ID" value="CAE6470281.1"/>
    <property type="molecule type" value="Genomic_DNA"/>
</dbReference>
<reference evidence="1" key="1">
    <citation type="submission" date="2021-01" db="EMBL/GenBank/DDBJ databases">
        <authorList>
            <person name="Kaushik A."/>
        </authorList>
    </citation>
    <scope>NUCLEOTIDE SEQUENCE</scope>
    <source>
        <strain evidence="1">AG3-T5</strain>
    </source>
</reference>
<protein>
    <submittedName>
        <fullName evidence="1">Uncharacterized protein</fullName>
    </submittedName>
</protein>
<evidence type="ECO:0000313" key="2">
    <source>
        <dbReference type="Proteomes" id="UP000663841"/>
    </source>
</evidence>
<proteinExistence type="predicted"/>
<comment type="caution">
    <text evidence="1">The sequence shown here is derived from an EMBL/GenBank/DDBJ whole genome shotgun (WGS) entry which is preliminary data.</text>
</comment>